<dbReference type="Proteomes" id="UP000016057">
    <property type="component" value="Unassembled WGS sequence"/>
</dbReference>
<dbReference type="Pfam" id="PF09371">
    <property type="entry name" value="Tex_N"/>
    <property type="match status" value="1"/>
</dbReference>
<dbReference type="RefSeq" id="WP_009489890.1">
    <property type="nucleotide sequence ID" value="NZ_AMYT01000017.1"/>
</dbReference>
<sequence length="719" mass="82133">MEELILQRVQARLSYKPWQVEAVQQLLEEDNTIPFIARYRKERTGSLDEVAIKEIADTYQEEEQLEKRKQTIQQQLEKQKQWTKELAQQLKEAKTLQEVEDIYRPYKQKRKTKAMIAKEHGLEPFALWLLAHPQEEIETQWEKYLSDEVSTKEEVEQGAIEIIAERVSQQRKERDWVRKEIWQHGSIASTKKKEAEDEKAVFQMYYEYQEPIKSVPSHRVLAMNRGKKEKVLQIQFLYDKEKIENFFVKKAKATEDTTVSALIRQGIHEGLTRFLYPSLEREIQQELTQKAEKQAIDIFGLNLYHLLLQAPLQGKVILGLDPAYRTGCKLAVIDSTGKVLEIAVIYPTASPKQDIPKAKEKIRQLVEKYQVEMIAIGNGTASRESEQFISECIQEFHLPIYYTIVNEAGASVYSASEAARKEFPELAVEERSAISIARRLQDPLAELVKIEPKAVGVGQYQHDVSQKELEQALRFVVETAVNKVGVDVNTASTALLEYVSGLTATTAKNIVAYREEHGPFTERKELKNVSRLGPKSYEQAIGFLRIFDGKNPLDQTEIHPDSYSAAQELLQEENISLQELGTKEVSEQLAHLSAKEIAQTYNLGLETTKDILTALQKPGRDIREASEKPILRQDVLSMSDLQKGMKLQGTIRNVVDFGAFVDIGVKQDGLVHLSKMSKKFIHHPSEVVAVGDIVTVWVDDVDQQKQRIALSLLPIENEK</sequence>
<dbReference type="AlphaFoldDB" id="K8ZB53"/>
<evidence type="ECO:0000313" key="3">
    <source>
        <dbReference type="EMBL" id="EKU27277.1"/>
    </source>
</evidence>
<dbReference type="Pfam" id="PF00575">
    <property type="entry name" value="S1"/>
    <property type="match status" value="1"/>
</dbReference>
<name>K8ZB53_9ENTE</name>
<dbReference type="InterPro" id="IPR010994">
    <property type="entry name" value="RuvA_2-like"/>
</dbReference>
<evidence type="ECO:0000313" key="4">
    <source>
        <dbReference type="Proteomes" id="UP000016057"/>
    </source>
</evidence>
<dbReference type="InterPro" id="IPR003029">
    <property type="entry name" value="S1_domain"/>
</dbReference>
<dbReference type="CDD" id="cd05685">
    <property type="entry name" value="S1_Tex"/>
    <property type="match status" value="1"/>
</dbReference>
<dbReference type="Pfam" id="PF22706">
    <property type="entry name" value="Tex_central_region"/>
    <property type="match status" value="1"/>
</dbReference>
<dbReference type="SUPFAM" id="SSF50249">
    <property type="entry name" value="Nucleic acid-binding proteins"/>
    <property type="match status" value="1"/>
</dbReference>
<dbReference type="InterPro" id="IPR055179">
    <property type="entry name" value="Tex-like_central_region"/>
</dbReference>
<dbReference type="Pfam" id="PF16921">
    <property type="entry name" value="Tex_YqgF"/>
    <property type="match status" value="1"/>
</dbReference>
<dbReference type="SMART" id="SM00316">
    <property type="entry name" value="S1"/>
    <property type="match status" value="1"/>
</dbReference>
<dbReference type="FunFam" id="1.10.10.650:FF:000001">
    <property type="entry name" value="S1 RNA-binding domain 1"/>
    <property type="match status" value="1"/>
</dbReference>
<dbReference type="InterPro" id="IPR050437">
    <property type="entry name" value="Ribos_protein_bS1-like"/>
</dbReference>
<feature type="coiled-coil region" evidence="1">
    <location>
        <begin position="55"/>
        <end position="99"/>
    </location>
</feature>
<reference evidence="3 4" key="1">
    <citation type="journal article" date="2013" name="Genome Announc.">
        <title>Draft Genome Sequence of Catellicoccus marimammalium, a Novel Species Commonly Found in Gull Feces.</title>
        <authorList>
            <person name="Weigand M.R."/>
            <person name="Ryu H."/>
            <person name="Bozcek L."/>
            <person name="Konstantinidis K.T."/>
            <person name="Santo Domingo J.W."/>
        </authorList>
    </citation>
    <scope>NUCLEOTIDE SEQUENCE [LARGE SCALE GENOMIC DNA]</scope>
    <source>
        <strain evidence="3 4">M35/04/3</strain>
    </source>
</reference>
<gene>
    <name evidence="3" type="ORF">C683_0608</name>
</gene>
<dbReference type="InterPro" id="IPR023319">
    <property type="entry name" value="Tex-like_HTH_dom_sf"/>
</dbReference>
<dbReference type="InterPro" id="IPR044146">
    <property type="entry name" value="S1_Tex"/>
</dbReference>
<dbReference type="eggNOG" id="COG2183">
    <property type="taxonomic scope" value="Bacteria"/>
</dbReference>
<dbReference type="SUPFAM" id="SSF53098">
    <property type="entry name" value="Ribonuclease H-like"/>
    <property type="match status" value="1"/>
</dbReference>
<dbReference type="GO" id="GO:0006139">
    <property type="term" value="P:nucleobase-containing compound metabolic process"/>
    <property type="evidence" value="ECO:0007669"/>
    <property type="project" value="InterPro"/>
</dbReference>
<dbReference type="FunFam" id="1.10.150.310:FF:000001">
    <property type="entry name" value="RNA-binding transcriptional accessory protein"/>
    <property type="match status" value="1"/>
</dbReference>
<organism evidence="3 4">
    <name type="scientific">Catellicoccus marimammalium M35/04/3</name>
    <dbReference type="NCBI Taxonomy" id="1234409"/>
    <lineage>
        <taxon>Bacteria</taxon>
        <taxon>Bacillati</taxon>
        <taxon>Bacillota</taxon>
        <taxon>Bacilli</taxon>
        <taxon>Lactobacillales</taxon>
        <taxon>Enterococcaceae</taxon>
        <taxon>Catellicoccus</taxon>
    </lineage>
</organism>
<dbReference type="InterPro" id="IPR032639">
    <property type="entry name" value="Tex_YqgF"/>
</dbReference>
<accession>K8ZB53</accession>
<dbReference type="InterPro" id="IPR012340">
    <property type="entry name" value="NA-bd_OB-fold"/>
</dbReference>
<dbReference type="Gene3D" id="1.10.150.310">
    <property type="entry name" value="Tex RuvX-like domain-like"/>
    <property type="match status" value="1"/>
</dbReference>
<protein>
    <submittedName>
        <fullName evidence="3">Transcription accessory protein</fullName>
    </submittedName>
</protein>
<dbReference type="SMART" id="SM00732">
    <property type="entry name" value="YqgFc"/>
    <property type="match status" value="1"/>
</dbReference>
<dbReference type="PANTHER" id="PTHR10724">
    <property type="entry name" value="30S RIBOSOMAL PROTEIN S1"/>
    <property type="match status" value="1"/>
</dbReference>
<dbReference type="PROSITE" id="PS50126">
    <property type="entry name" value="S1"/>
    <property type="match status" value="1"/>
</dbReference>
<dbReference type="GO" id="GO:0006412">
    <property type="term" value="P:translation"/>
    <property type="evidence" value="ECO:0007669"/>
    <property type="project" value="TreeGrafter"/>
</dbReference>
<evidence type="ECO:0000259" key="2">
    <source>
        <dbReference type="PROSITE" id="PS50126"/>
    </source>
</evidence>
<keyword evidence="4" id="KW-1185">Reference proteome</keyword>
<dbReference type="Pfam" id="PF12836">
    <property type="entry name" value="HHH_3"/>
    <property type="match status" value="1"/>
</dbReference>
<dbReference type="FunFam" id="2.40.50.140:FF:000051">
    <property type="entry name" value="RNA-binding transcriptional accessory protein"/>
    <property type="match status" value="1"/>
</dbReference>
<dbReference type="STRING" id="1234409.C683_0608"/>
<keyword evidence="1" id="KW-0175">Coiled coil</keyword>
<dbReference type="InterPro" id="IPR023323">
    <property type="entry name" value="Tex-like_dom_sf"/>
</dbReference>
<evidence type="ECO:0000256" key="1">
    <source>
        <dbReference type="SAM" id="Coils"/>
    </source>
</evidence>
<dbReference type="Gene3D" id="3.30.420.140">
    <property type="entry name" value="YqgF/RNase H-like domain"/>
    <property type="match status" value="1"/>
</dbReference>
<dbReference type="GO" id="GO:0003729">
    <property type="term" value="F:mRNA binding"/>
    <property type="evidence" value="ECO:0007669"/>
    <property type="project" value="UniProtKB-ARBA"/>
</dbReference>
<dbReference type="GO" id="GO:0005737">
    <property type="term" value="C:cytoplasm"/>
    <property type="evidence" value="ECO:0007669"/>
    <property type="project" value="UniProtKB-ARBA"/>
</dbReference>
<dbReference type="InterPro" id="IPR018974">
    <property type="entry name" value="Tex-like_N"/>
</dbReference>
<dbReference type="Pfam" id="PF17674">
    <property type="entry name" value="HHH_9"/>
    <property type="match status" value="1"/>
</dbReference>
<dbReference type="PATRIC" id="fig|1234409.3.peg.558"/>
<comment type="caution">
    <text evidence="3">The sequence shown here is derived from an EMBL/GenBank/DDBJ whole genome shotgun (WGS) entry which is preliminary data.</text>
</comment>
<dbReference type="OrthoDB" id="9804714at2"/>
<dbReference type="PANTHER" id="PTHR10724:SF10">
    <property type="entry name" value="S1 RNA-BINDING DOMAIN-CONTAINING PROTEIN 1"/>
    <property type="match status" value="1"/>
</dbReference>
<dbReference type="SUPFAM" id="SSF158832">
    <property type="entry name" value="Tex N-terminal region-like"/>
    <property type="match status" value="1"/>
</dbReference>
<dbReference type="InterPro" id="IPR006641">
    <property type="entry name" value="YqgF/RNaseH-like_dom"/>
</dbReference>
<dbReference type="InterPro" id="IPR037027">
    <property type="entry name" value="YqgF/RNaseH-like_dom_sf"/>
</dbReference>
<dbReference type="EMBL" id="AMYT01000017">
    <property type="protein sequence ID" value="EKU27277.1"/>
    <property type="molecule type" value="Genomic_DNA"/>
</dbReference>
<proteinExistence type="predicted"/>
<dbReference type="FunFam" id="3.30.420.140:FF:000001">
    <property type="entry name" value="RNA-binding transcriptional accessory protein"/>
    <property type="match status" value="1"/>
</dbReference>
<dbReference type="Gene3D" id="1.10.10.650">
    <property type="entry name" value="RuvA domain 2-like"/>
    <property type="match status" value="1"/>
</dbReference>
<dbReference type="InterPro" id="IPR041692">
    <property type="entry name" value="HHH_9"/>
</dbReference>
<dbReference type="InterPro" id="IPR012337">
    <property type="entry name" value="RNaseH-like_sf"/>
</dbReference>
<dbReference type="SUPFAM" id="SSF47781">
    <property type="entry name" value="RuvA domain 2-like"/>
    <property type="match status" value="2"/>
</dbReference>
<dbReference type="GO" id="GO:0003735">
    <property type="term" value="F:structural constituent of ribosome"/>
    <property type="evidence" value="ECO:0007669"/>
    <property type="project" value="TreeGrafter"/>
</dbReference>
<dbReference type="Gene3D" id="1.10.3500.10">
    <property type="entry name" value="Tex N-terminal region-like"/>
    <property type="match status" value="1"/>
</dbReference>
<dbReference type="Gene3D" id="2.40.50.140">
    <property type="entry name" value="Nucleic acid-binding proteins"/>
    <property type="match status" value="1"/>
</dbReference>
<feature type="domain" description="S1 motif" evidence="2">
    <location>
        <begin position="644"/>
        <end position="713"/>
    </location>
</feature>